<dbReference type="Proteomes" id="UP000664132">
    <property type="component" value="Unassembled WGS sequence"/>
</dbReference>
<accession>A0A8H7TMQ0</accession>
<dbReference type="OrthoDB" id="3557462at2759"/>
<evidence type="ECO:0000313" key="3">
    <source>
        <dbReference type="EMBL" id="KAG4421806.1"/>
    </source>
</evidence>
<comment type="caution">
    <text evidence="3">The sequence shown here is derived from an EMBL/GenBank/DDBJ whole genome shotgun (WGS) entry which is preliminary data.</text>
</comment>
<evidence type="ECO:0000313" key="4">
    <source>
        <dbReference type="Proteomes" id="UP000664132"/>
    </source>
</evidence>
<dbReference type="PANTHER" id="PTHR45615">
    <property type="entry name" value="MYOSIN HEAVY CHAIN, NON-MUSCLE"/>
    <property type="match status" value="1"/>
</dbReference>
<feature type="region of interest" description="Disordered" evidence="2">
    <location>
        <begin position="506"/>
        <end position="679"/>
    </location>
</feature>
<feature type="compositionally biased region" description="Basic and acidic residues" evidence="2">
    <location>
        <begin position="1647"/>
        <end position="1660"/>
    </location>
</feature>
<proteinExistence type="predicted"/>
<name>A0A8H7TMQ0_9HELO</name>
<feature type="coiled-coil region" evidence="1">
    <location>
        <begin position="749"/>
        <end position="776"/>
    </location>
</feature>
<dbReference type="EMBL" id="JAFJYH010000059">
    <property type="protein sequence ID" value="KAG4421806.1"/>
    <property type="molecule type" value="Genomic_DNA"/>
</dbReference>
<evidence type="ECO:0000256" key="2">
    <source>
        <dbReference type="SAM" id="MobiDB-lite"/>
    </source>
</evidence>
<dbReference type="PANTHER" id="PTHR45615:SF80">
    <property type="entry name" value="GRIP DOMAIN-CONTAINING PROTEIN"/>
    <property type="match status" value="1"/>
</dbReference>
<evidence type="ECO:0000256" key="1">
    <source>
        <dbReference type="SAM" id="Coils"/>
    </source>
</evidence>
<gene>
    <name evidence="3" type="ORF">IFR04_005056</name>
</gene>
<feature type="region of interest" description="Disordered" evidence="2">
    <location>
        <begin position="863"/>
        <end position="892"/>
    </location>
</feature>
<feature type="region of interest" description="Disordered" evidence="2">
    <location>
        <begin position="1"/>
        <end position="65"/>
    </location>
</feature>
<sequence length="1671" mass="185022">MSQPVHPLGRPDFDSQEQPSTMILGGDEQSDDAMDHLSATDEVDQLRTDDDDNAEPAKINAQDSNPSIIEATQFVPLGIDIQGEIQASYEAPASAEAEAAVDAQDSNPSIIADTQFIELEADTQAETQVYHTSIALVPAPTTKQVVTTINTQARRGEARDAEISFDAFINADAYADLPPKAAEISVSRGFIERPPISLDQDDLEGFKYSRPPAKHRGILPQTKIPQPEAFGGGTAMETTEIRSAFNPDNQLEPAKPNPTTGGLPPQSKIDPGNLLTIAPKPLPTPLARVSKYGTFQDTSQKDMTRCTTYLFPVLSSTPTLSLHHKQTQPQFEIPSKPHSKVSGHILDDGVPSALSFRPVQSDKPADQRPPPVLDPSHVSRNKVNNVQASRKYTGQHATQHRSPLTPLSAARNGGQPRRKSRGRFMPFPDVAQDIRSSPREINVDFRRQTNDSGRLQVENVPNNSFSGAVSNEKRARAAIPDLGQVPYISLRNVSPEVSNQFFHQPARVQDDGTSNRVHAASQHVEPRKTTQSTGLDEDQVNHLPLQHSNGPEERIVETDLIPEHTSPPDELSGSRSPHCIDGEASHHKGEDCKNEDIEQPLDMVGNQDRADPETASIAKRQIDDNIPDDQGSIHEVSRVPSRAQSESRPDSRRSNQGRALRPFNDADFSHRLPTTGRHHAASAKVLKSSATQNSLSTANTPKGKKYTLASYKEFLRKGESYQEVFLHCEEQQALIDAQKSEIVDMQKSDASCQQQIKALEAEKATLTQNMKKFADMSSKYKTHMNEVVKAQKYLTSQAARIQKESSEILQARTIFDKIKKAIEEAKDLRVSAQNFHEVSSRKQELERTNKQLSIENEKLGIEKKNLQQDNSKLKKDLDTEKNTKESLKNDLDQKVDDLSRETCNREQLEKQLEGQATVYKELAEQLKQLPSAMSQELRKEDGVLVEILSAGNTTCSKIDGVNSLVQEMKSVQPDVSASLVKLIEDLFTRLDNRDQKSDAGIASVHKATTETLREFKETLGQFCLGKDGETSFRNQISSLEKTNGTLQADKTRYENKVQHLNQKLEEARRHLVDCQGQLQNRQNELEAARAVPVEDPRLSSQIHELKKTKKALETQLENAKQAVLDAQNETMIAREGDAKKVDHTKEIEQKLKETGQKLKDTKLKLDSAMDRINGFEAEKTSYQADQERKDSTERQKLAQRAHEQQQTEKVKYQAELENSKQRLEQQERKYAQALQQLEELQAKHNAQNQGPTDPQQERVTYLQQTKQQMQQVQQLINRVPNQKTSIVCSQDLQSIKKTATDTQRFIVKTLEEHSQTVLTAAAEQKRIEGKVRKSGAMEIEKIELEQENILLKGKIEELQQQRVWSGVGQQSSVNNTPARNVLQKAVDDDRLRSISTKTGPVPGETKNVFTPQGRENGINAAFSGSFGETNSQQQAPSSQNSSRSIIPFSAIGIQRSSPSNNNDRDPVSLIDCSPDQGPDRSDNKSTSSKATSSKATEQAIADAASSIGPQATGSRHFTGTNGGEASGRKASFPQHGPSKPSPHDAMPVKSAMKKPKQNPTYASEGPRNGSKSGKEEILNPPRQALGMDNIRGVRSGATSSNTVHQSAMQHSHVDSPDQGSPPAAPVSRFQKRQHDGMGLSNAPKRRLTSERTRSRTRSGEIPDSQDTGKTL</sequence>
<keyword evidence="1" id="KW-0175">Coiled coil</keyword>
<protein>
    <submittedName>
        <fullName evidence="3">Uncharacterized protein</fullName>
    </submittedName>
</protein>
<keyword evidence="4" id="KW-1185">Reference proteome</keyword>
<feature type="region of interest" description="Disordered" evidence="2">
    <location>
        <begin position="321"/>
        <end position="424"/>
    </location>
</feature>
<feature type="region of interest" description="Disordered" evidence="2">
    <location>
        <begin position="1176"/>
        <end position="1211"/>
    </location>
</feature>
<feature type="compositionally biased region" description="Basic and acidic residues" evidence="2">
    <location>
        <begin position="578"/>
        <end position="596"/>
    </location>
</feature>
<reference evidence="3" key="1">
    <citation type="submission" date="2021-02" db="EMBL/GenBank/DDBJ databases">
        <title>Genome sequence Cadophora malorum strain M34.</title>
        <authorList>
            <person name="Stefanovic E."/>
            <person name="Vu D."/>
            <person name="Scully C."/>
            <person name="Dijksterhuis J."/>
            <person name="Roader J."/>
            <person name="Houbraken J."/>
        </authorList>
    </citation>
    <scope>NUCLEOTIDE SEQUENCE</scope>
    <source>
        <strain evidence="3">M34</strain>
    </source>
</reference>
<feature type="compositionally biased region" description="Basic and acidic residues" evidence="2">
    <location>
        <begin position="33"/>
        <end position="48"/>
    </location>
</feature>
<feature type="compositionally biased region" description="Basic and acidic residues" evidence="2">
    <location>
        <begin position="1185"/>
        <end position="1211"/>
    </location>
</feature>
<organism evidence="3 4">
    <name type="scientific">Cadophora malorum</name>
    <dbReference type="NCBI Taxonomy" id="108018"/>
    <lineage>
        <taxon>Eukaryota</taxon>
        <taxon>Fungi</taxon>
        <taxon>Dikarya</taxon>
        <taxon>Ascomycota</taxon>
        <taxon>Pezizomycotina</taxon>
        <taxon>Leotiomycetes</taxon>
        <taxon>Helotiales</taxon>
        <taxon>Ploettnerulaceae</taxon>
        <taxon>Cadophora</taxon>
    </lineage>
</organism>
<feature type="compositionally biased region" description="Polar residues" evidence="2">
    <location>
        <begin position="1596"/>
        <end position="1609"/>
    </location>
</feature>
<feature type="compositionally biased region" description="Low complexity" evidence="2">
    <location>
        <begin position="1484"/>
        <end position="1496"/>
    </location>
</feature>
<feature type="region of interest" description="Disordered" evidence="2">
    <location>
        <begin position="247"/>
        <end position="270"/>
    </location>
</feature>
<feature type="compositionally biased region" description="Polar residues" evidence="2">
    <location>
        <begin position="1507"/>
        <end position="1519"/>
    </location>
</feature>
<feature type="compositionally biased region" description="Low complexity" evidence="2">
    <location>
        <begin position="1430"/>
        <end position="1449"/>
    </location>
</feature>
<feature type="region of interest" description="Disordered" evidence="2">
    <location>
        <begin position="1391"/>
        <end position="1671"/>
    </location>
</feature>
<feature type="compositionally biased region" description="Polar residues" evidence="2">
    <location>
        <begin position="381"/>
        <end position="402"/>
    </location>
</feature>